<dbReference type="Proteomes" id="UP000582974">
    <property type="component" value="Unassembled WGS sequence"/>
</dbReference>
<reference evidence="2 3" key="1">
    <citation type="submission" date="2020-07" db="EMBL/GenBank/DDBJ databases">
        <title>Genome of Haloechinothrix sp.</title>
        <authorList>
            <person name="Tang S.-K."/>
            <person name="Yang L."/>
            <person name="Zhu W.-Y."/>
        </authorList>
    </citation>
    <scope>NUCLEOTIDE SEQUENCE [LARGE SCALE GENOMIC DNA]</scope>
    <source>
        <strain evidence="2 3">YIM 98757</strain>
    </source>
</reference>
<gene>
    <name evidence="2" type="ORF">H0B56_14540</name>
</gene>
<dbReference type="Pfam" id="PF00391">
    <property type="entry name" value="PEP-utilizers"/>
    <property type="match status" value="1"/>
</dbReference>
<comment type="caution">
    <text evidence="2">The sequence shown here is derived from an EMBL/GenBank/DDBJ whole genome shotgun (WGS) entry which is preliminary data.</text>
</comment>
<feature type="domain" description="PEP-utilising enzyme mobile" evidence="1">
    <location>
        <begin position="2"/>
        <end position="43"/>
    </location>
</feature>
<dbReference type="InterPro" id="IPR036637">
    <property type="entry name" value="Phosphohistidine_dom_sf"/>
</dbReference>
<dbReference type="AlphaFoldDB" id="A0A838AC52"/>
<accession>A0A838AC52</accession>
<organism evidence="2 3">
    <name type="scientific">Haloechinothrix aidingensis</name>
    <dbReference type="NCBI Taxonomy" id="2752311"/>
    <lineage>
        <taxon>Bacteria</taxon>
        <taxon>Bacillati</taxon>
        <taxon>Actinomycetota</taxon>
        <taxon>Actinomycetes</taxon>
        <taxon>Pseudonocardiales</taxon>
        <taxon>Pseudonocardiaceae</taxon>
        <taxon>Haloechinothrix</taxon>
    </lineage>
</organism>
<dbReference type="SUPFAM" id="SSF52009">
    <property type="entry name" value="Phosphohistidine domain"/>
    <property type="match status" value="1"/>
</dbReference>
<evidence type="ECO:0000313" key="3">
    <source>
        <dbReference type="Proteomes" id="UP000582974"/>
    </source>
</evidence>
<evidence type="ECO:0000313" key="2">
    <source>
        <dbReference type="EMBL" id="MBA0126765.1"/>
    </source>
</evidence>
<dbReference type="GO" id="GO:0016772">
    <property type="term" value="F:transferase activity, transferring phosphorus-containing groups"/>
    <property type="evidence" value="ECO:0007669"/>
    <property type="project" value="InterPro"/>
</dbReference>
<protein>
    <recommendedName>
        <fullName evidence="1">PEP-utilising enzyme mobile domain-containing protein</fullName>
    </recommendedName>
</protein>
<proteinExistence type="predicted"/>
<sequence length="57" mass="6126">MTNGSPLSHTLALGREPGMPCVIGTCTVTEVIGFGERLRVDGTDATVEIIARYIHLR</sequence>
<dbReference type="EMBL" id="JACCKD010000005">
    <property type="protein sequence ID" value="MBA0126765.1"/>
    <property type="molecule type" value="Genomic_DNA"/>
</dbReference>
<evidence type="ECO:0000259" key="1">
    <source>
        <dbReference type="Pfam" id="PF00391"/>
    </source>
</evidence>
<dbReference type="Gene3D" id="3.50.30.10">
    <property type="entry name" value="Phosphohistidine domain"/>
    <property type="match status" value="1"/>
</dbReference>
<keyword evidence="3" id="KW-1185">Reference proteome</keyword>
<name>A0A838AC52_9PSEU</name>
<dbReference type="InterPro" id="IPR008279">
    <property type="entry name" value="PEP-util_enz_mobile_dom"/>
</dbReference>